<sequence length="116" mass="13340">MEFVIAALFLISIVLIGLSFFQRDSFKELEQDVDTLQLSAMQEIYKLKKKVRVLEEELLPSEVVISNTKSNIDQHTVRQILSKYENGMSVDAIAKAEHVTKEEVNMIIKQNERVLT</sequence>
<name>A0A926N7P9_9BACI</name>
<dbReference type="EMBL" id="JACXAI010000001">
    <property type="protein sequence ID" value="MBD1378892.1"/>
    <property type="molecule type" value="Genomic_DNA"/>
</dbReference>
<accession>A0A926N7P9</accession>
<evidence type="ECO:0008006" key="3">
    <source>
        <dbReference type="Google" id="ProtNLM"/>
    </source>
</evidence>
<dbReference type="AlphaFoldDB" id="A0A926N7P9"/>
<comment type="caution">
    <text evidence="1">The sequence shown here is derived from an EMBL/GenBank/DDBJ whole genome shotgun (WGS) entry which is preliminary data.</text>
</comment>
<gene>
    <name evidence="1" type="ORF">IC621_01500</name>
</gene>
<evidence type="ECO:0000313" key="1">
    <source>
        <dbReference type="EMBL" id="MBD1378892.1"/>
    </source>
</evidence>
<evidence type="ECO:0000313" key="2">
    <source>
        <dbReference type="Proteomes" id="UP000626844"/>
    </source>
</evidence>
<dbReference type="Proteomes" id="UP000626844">
    <property type="component" value="Unassembled WGS sequence"/>
</dbReference>
<proteinExistence type="predicted"/>
<dbReference type="RefSeq" id="WP_191154999.1">
    <property type="nucleotide sequence ID" value="NZ_JACXAI010000001.1"/>
</dbReference>
<reference evidence="1" key="1">
    <citation type="submission" date="2020-09" db="EMBL/GenBank/DDBJ databases">
        <title>A novel bacterium of genus Bacillus, isolated from South China Sea.</title>
        <authorList>
            <person name="Huang H."/>
            <person name="Mo K."/>
            <person name="Hu Y."/>
        </authorList>
    </citation>
    <scope>NUCLEOTIDE SEQUENCE</scope>
    <source>
        <strain evidence="1">IB182487</strain>
    </source>
</reference>
<protein>
    <recommendedName>
        <fullName evidence="3">DUF2802 domain-containing protein</fullName>
    </recommendedName>
</protein>
<keyword evidence="2" id="KW-1185">Reference proteome</keyword>
<organism evidence="1 2">
    <name type="scientific">Metabacillus arenae</name>
    <dbReference type="NCBI Taxonomy" id="2771434"/>
    <lineage>
        <taxon>Bacteria</taxon>
        <taxon>Bacillati</taxon>
        <taxon>Bacillota</taxon>
        <taxon>Bacilli</taxon>
        <taxon>Bacillales</taxon>
        <taxon>Bacillaceae</taxon>
        <taxon>Metabacillus</taxon>
    </lineage>
</organism>